<dbReference type="InterPro" id="IPR003593">
    <property type="entry name" value="AAA+_ATPase"/>
</dbReference>
<protein>
    <submittedName>
        <fullName evidence="10">ATP-binding cassette domain-containing protein</fullName>
    </submittedName>
</protein>
<dbReference type="Pfam" id="PF00005">
    <property type="entry name" value="ABC_tran"/>
    <property type="match status" value="1"/>
</dbReference>
<dbReference type="GO" id="GO:0043215">
    <property type="term" value="P:daunorubicin transport"/>
    <property type="evidence" value="ECO:0007669"/>
    <property type="project" value="InterPro"/>
</dbReference>
<dbReference type="Pfam" id="PF13732">
    <property type="entry name" value="DrrA1-3_C"/>
    <property type="match status" value="1"/>
</dbReference>
<dbReference type="EMBL" id="DSEU01000024">
    <property type="protein sequence ID" value="HEM66641.1"/>
    <property type="molecule type" value="Genomic_DNA"/>
</dbReference>
<evidence type="ECO:0000256" key="7">
    <source>
        <dbReference type="ARBA" id="ARBA00023136"/>
    </source>
</evidence>
<keyword evidence="3" id="KW-1003">Cell membrane</keyword>
<proteinExistence type="inferred from homology"/>
<keyword evidence="2" id="KW-0813">Transport</keyword>
<comment type="similarity">
    <text evidence="8">Belongs to the ABC transporter superfamily. Drug exporter-1 (DrugE1) (TC 3.A.1.105) family.</text>
</comment>
<comment type="subcellular location">
    <subcellularLocation>
        <location evidence="1">Cell membrane</location>
        <topology evidence="1">Peripheral membrane protein</topology>
        <orientation evidence="1">Cytoplasmic side</orientation>
    </subcellularLocation>
</comment>
<evidence type="ECO:0000256" key="6">
    <source>
        <dbReference type="ARBA" id="ARBA00022967"/>
    </source>
</evidence>
<dbReference type="FunFam" id="3.40.50.300:FF:000589">
    <property type="entry name" value="ABC transporter, ATP-binding subunit"/>
    <property type="match status" value="1"/>
</dbReference>
<feature type="domain" description="ABC transporter" evidence="9">
    <location>
        <begin position="5"/>
        <end position="236"/>
    </location>
</feature>
<dbReference type="PROSITE" id="PS50893">
    <property type="entry name" value="ABC_TRANSPORTER_2"/>
    <property type="match status" value="1"/>
</dbReference>
<dbReference type="GO" id="GO:0005524">
    <property type="term" value="F:ATP binding"/>
    <property type="evidence" value="ECO:0007669"/>
    <property type="project" value="UniProtKB-KW"/>
</dbReference>
<evidence type="ECO:0000256" key="5">
    <source>
        <dbReference type="ARBA" id="ARBA00022840"/>
    </source>
</evidence>
<dbReference type="InterPro" id="IPR027417">
    <property type="entry name" value="P-loop_NTPase"/>
</dbReference>
<dbReference type="InterPro" id="IPR025302">
    <property type="entry name" value="DrrA1/2-like_C"/>
</dbReference>
<dbReference type="InterPro" id="IPR017871">
    <property type="entry name" value="ABC_transporter-like_CS"/>
</dbReference>
<accession>A0A7J2U1K0</accession>
<dbReference type="PANTHER" id="PTHR43582:SF4">
    <property type="entry name" value="ANTIBIOTIC RESISTANCE ABC TRANSPORTER ATP-BINDING PROTEIN"/>
    <property type="match status" value="1"/>
</dbReference>
<dbReference type="PANTHER" id="PTHR43582">
    <property type="entry name" value="LINEARMYCIN RESISTANCE ATP-BINDING PROTEIN LNRL"/>
    <property type="match status" value="1"/>
</dbReference>
<dbReference type="InterPro" id="IPR003439">
    <property type="entry name" value="ABC_transporter-like_ATP-bd"/>
</dbReference>
<keyword evidence="7" id="KW-0472">Membrane</keyword>
<keyword evidence="6" id="KW-1278">Translocase</keyword>
<evidence type="ECO:0000259" key="9">
    <source>
        <dbReference type="PROSITE" id="PS50893"/>
    </source>
</evidence>
<dbReference type="Gene3D" id="3.40.50.300">
    <property type="entry name" value="P-loop containing nucleotide triphosphate hydrolases"/>
    <property type="match status" value="1"/>
</dbReference>
<dbReference type="AlphaFoldDB" id="A0A7J2U1K0"/>
<name>A0A7J2U1K0_9CREN</name>
<dbReference type="CDD" id="cd03265">
    <property type="entry name" value="ABC_DrrA"/>
    <property type="match status" value="1"/>
</dbReference>
<dbReference type="SMART" id="SM00382">
    <property type="entry name" value="AAA"/>
    <property type="match status" value="1"/>
</dbReference>
<dbReference type="InterPro" id="IPR005894">
    <property type="entry name" value="DrrA"/>
</dbReference>
<evidence type="ECO:0000256" key="4">
    <source>
        <dbReference type="ARBA" id="ARBA00022741"/>
    </source>
</evidence>
<reference evidence="10" key="1">
    <citation type="journal article" date="2020" name="mSystems">
        <title>Genome- and Community-Level Interaction Insights into Carbon Utilization and Element Cycling Functions of Hydrothermarchaeota in Hydrothermal Sediment.</title>
        <authorList>
            <person name="Zhou Z."/>
            <person name="Liu Y."/>
            <person name="Xu W."/>
            <person name="Pan J."/>
            <person name="Luo Z.H."/>
            <person name="Li M."/>
        </authorList>
    </citation>
    <scope>NUCLEOTIDE SEQUENCE [LARGE SCALE GENOMIC DNA]</scope>
    <source>
        <strain evidence="10">SpSt-125</strain>
    </source>
</reference>
<organism evidence="10">
    <name type="scientific">Ignisphaera aggregans</name>
    <dbReference type="NCBI Taxonomy" id="334771"/>
    <lineage>
        <taxon>Archaea</taxon>
        <taxon>Thermoproteota</taxon>
        <taxon>Thermoprotei</taxon>
        <taxon>Desulfurococcales</taxon>
        <taxon>Desulfurococcaceae</taxon>
        <taxon>Ignisphaera</taxon>
    </lineage>
</organism>
<evidence type="ECO:0000256" key="2">
    <source>
        <dbReference type="ARBA" id="ARBA00022448"/>
    </source>
</evidence>
<dbReference type="GO" id="GO:1900753">
    <property type="term" value="P:doxorubicin transport"/>
    <property type="evidence" value="ECO:0007669"/>
    <property type="project" value="InterPro"/>
</dbReference>
<dbReference type="NCBIfam" id="TIGR01188">
    <property type="entry name" value="drrA"/>
    <property type="match status" value="1"/>
</dbReference>
<gene>
    <name evidence="10" type="ORF">ENO26_03585</name>
</gene>
<evidence type="ECO:0000256" key="8">
    <source>
        <dbReference type="ARBA" id="ARBA00049985"/>
    </source>
</evidence>
<sequence length="329" mass="37327">MSEIIVVENLVKRFKDVVAVNGVSFTIKKGEIFALLGPNGAGKTTTIHIIATLLRPTSGIVLVAGYDAVKNADEVRKRIGVVFQDPSLDNQLSAYDNMYIHGRLNGLRGRELHEKITKLLELVELKEYAHKKVMYFSGGMRRRLEIARSLLHEPEILILDEPTIGLDPQSRAKIWDYIKYLKKEFNMTILMTTHYMDEAEELAHRIAIMDKGKVLAMGTAEELKSMLGQDVIYVTLKKISDDNNLCKLFDFVKACSMLDGNRLELVVDDASKALPEVFRVVSLNSLQVAEASYRRPTLNEVFLHLTGRELRDSLEQPSVPQRRRVRGFR</sequence>
<dbReference type="GO" id="GO:0016887">
    <property type="term" value="F:ATP hydrolysis activity"/>
    <property type="evidence" value="ECO:0007669"/>
    <property type="project" value="InterPro"/>
</dbReference>
<dbReference type="PROSITE" id="PS00211">
    <property type="entry name" value="ABC_TRANSPORTER_1"/>
    <property type="match status" value="1"/>
</dbReference>
<keyword evidence="4" id="KW-0547">Nucleotide-binding</keyword>
<dbReference type="SUPFAM" id="SSF52540">
    <property type="entry name" value="P-loop containing nucleoside triphosphate hydrolases"/>
    <property type="match status" value="1"/>
</dbReference>
<comment type="caution">
    <text evidence="10">The sequence shown here is derived from an EMBL/GenBank/DDBJ whole genome shotgun (WGS) entry which is preliminary data.</text>
</comment>
<evidence type="ECO:0000313" key="10">
    <source>
        <dbReference type="EMBL" id="HEM66641.1"/>
    </source>
</evidence>
<dbReference type="GO" id="GO:0005886">
    <property type="term" value="C:plasma membrane"/>
    <property type="evidence" value="ECO:0007669"/>
    <property type="project" value="UniProtKB-SubCell"/>
</dbReference>
<keyword evidence="5 10" id="KW-0067">ATP-binding</keyword>
<evidence type="ECO:0000256" key="3">
    <source>
        <dbReference type="ARBA" id="ARBA00022475"/>
    </source>
</evidence>
<evidence type="ECO:0000256" key="1">
    <source>
        <dbReference type="ARBA" id="ARBA00004413"/>
    </source>
</evidence>